<organism evidence="1 2">
    <name type="scientific">Septoria linicola</name>
    <dbReference type="NCBI Taxonomy" id="215465"/>
    <lineage>
        <taxon>Eukaryota</taxon>
        <taxon>Fungi</taxon>
        <taxon>Dikarya</taxon>
        <taxon>Ascomycota</taxon>
        <taxon>Pezizomycotina</taxon>
        <taxon>Dothideomycetes</taxon>
        <taxon>Dothideomycetidae</taxon>
        <taxon>Mycosphaerellales</taxon>
        <taxon>Mycosphaerellaceae</taxon>
        <taxon>Septoria</taxon>
    </lineage>
</organism>
<dbReference type="AlphaFoldDB" id="A0A9Q9EN31"/>
<reference evidence="1" key="1">
    <citation type="submission" date="2022-06" db="EMBL/GenBank/DDBJ databases">
        <title>Complete genome sequences of two strains of the flax pathogen Septoria linicola.</title>
        <authorList>
            <person name="Lapalu N."/>
            <person name="Simon A."/>
            <person name="Demenou B."/>
            <person name="Paumier D."/>
            <person name="Guillot M.-P."/>
            <person name="Gout L."/>
            <person name="Valade R."/>
        </authorList>
    </citation>
    <scope>NUCLEOTIDE SEQUENCE</scope>
    <source>
        <strain evidence="1">SE15195</strain>
    </source>
</reference>
<gene>
    <name evidence="1" type="ORF">Slin15195_G084020</name>
</gene>
<keyword evidence="1" id="KW-0489">Methyltransferase</keyword>
<dbReference type="SUPFAM" id="SSF53335">
    <property type="entry name" value="S-adenosyl-L-methionine-dependent methyltransferases"/>
    <property type="match status" value="1"/>
</dbReference>
<accession>A0A9Q9EN31</accession>
<dbReference type="Proteomes" id="UP001056384">
    <property type="component" value="Chromosome 7"/>
</dbReference>
<name>A0A9Q9EN31_9PEZI</name>
<keyword evidence="1" id="KW-0808">Transferase</keyword>
<dbReference type="GO" id="GO:0032259">
    <property type="term" value="P:methylation"/>
    <property type="evidence" value="ECO:0007669"/>
    <property type="project" value="UniProtKB-KW"/>
</dbReference>
<evidence type="ECO:0000313" key="2">
    <source>
        <dbReference type="Proteomes" id="UP001056384"/>
    </source>
</evidence>
<protein>
    <submittedName>
        <fullName evidence="1">S-adenosyl-L-methionine-dependent methyltransferase</fullName>
    </submittedName>
</protein>
<dbReference type="Gene3D" id="3.40.50.150">
    <property type="entry name" value="Vaccinia Virus protein VP39"/>
    <property type="match status" value="1"/>
</dbReference>
<evidence type="ECO:0000313" key="1">
    <source>
        <dbReference type="EMBL" id="USW55083.1"/>
    </source>
</evidence>
<dbReference type="EMBL" id="CP099424">
    <property type="protein sequence ID" value="USW55083.1"/>
    <property type="molecule type" value="Genomic_DNA"/>
</dbReference>
<sequence length="291" mass="31679">MATNGHRSDSADIDSDHPHHELCKRAFASLVVDSVGLTQPDFRVLDMGTGDGYWLHDLRSRLRYPDEADLLGTDTTIMPAEQRPFAIPHNMRFLAQEPTDSWPEDIHGYFDLVHNRRVLAFSGGSFERAAEITARLLRLVKPGGTILLVDCCLEPGPMASHDTPSHKLFTMLGNALSSQGIEGNLGGDLPAILDVASQVSGVRLADVGLKKSESRIGEGADGDMRDLGMAWLEHLKGVKSKSRSKADLDRMDRLVDEVIEEARTTGFNITWYAACAKRSGGDAGGAIEMPA</sequence>
<dbReference type="GO" id="GO:0008168">
    <property type="term" value="F:methyltransferase activity"/>
    <property type="evidence" value="ECO:0007669"/>
    <property type="project" value="UniProtKB-KW"/>
</dbReference>
<keyword evidence="2" id="KW-1185">Reference proteome</keyword>
<dbReference type="CDD" id="cd02440">
    <property type="entry name" value="AdoMet_MTases"/>
    <property type="match status" value="1"/>
</dbReference>
<proteinExistence type="predicted"/>
<dbReference type="InterPro" id="IPR029063">
    <property type="entry name" value="SAM-dependent_MTases_sf"/>
</dbReference>